<evidence type="ECO:0000256" key="1">
    <source>
        <dbReference type="ARBA" id="ARBA00022737"/>
    </source>
</evidence>
<protein>
    <recommendedName>
        <fullName evidence="4">Hemopexin</fullName>
    </recommendedName>
</protein>
<name>A0A5P8W298_9NOSO</name>
<dbReference type="InterPro" id="IPR006311">
    <property type="entry name" value="TAT_signal"/>
</dbReference>
<keyword evidence="3" id="KW-1185">Reference proteome</keyword>
<dbReference type="SUPFAM" id="SSF50923">
    <property type="entry name" value="Hemopexin-like domain"/>
    <property type="match status" value="1"/>
</dbReference>
<dbReference type="PANTHER" id="PTHR10201:SF331">
    <property type="entry name" value="MATRIX METALLOPROTEINASE-14-LIKE ISOFORM X1"/>
    <property type="match status" value="1"/>
</dbReference>
<dbReference type="Pfam" id="PF00045">
    <property type="entry name" value="Hemopexin"/>
    <property type="match status" value="4"/>
</dbReference>
<dbReference type="GO" id="GO:0030574">
    <property type="term" value="P:collagen catabolic process"/>
    <property type="evidence" value="ECO:0007669"/>
    <property type="project" value="TreeGrafter"/>
</dbReference>
<dbReference type="AlphaFoldDB" id="A0A5P8W298"/>
<dbReference type="CDD" id="cd00094">
    <property type="entry name" value="HX"/>
    <property type="match status" value="1"/>
</dbReference>
<dbReference type="SMART" id="SM00120">
    <property type="entry name" value="HX"/>
    <property type="match status" value="4"/>
</dbReference>
<dbReference type="RefSeq" id="WP_152589535.1">
    <property type="nucleotide sequence ID" value="NZ_CP045226.1"/>
</dbReference>
<dbReference type="Proteomes" id="UP000326678">
    <property type="component" value="Chromosome Gxm1"/>
</dbReference>
<keyword evidence="1" id="KW-0677">Repeat</keyword>
<proteinExistence type="predicted"/>
<dbReference type="Gene3D" id="2.110.10.10">
    <property type="entry name" value="Hemopexin-like domain"/>
    <property type="match status" value="3"/>
</dbReference>
<gene>
    <name evidence="2" type="ORF">GXM_04202</name>
</gene>
<sequence>MSFNLSSRRRFIQLLAISSVLPVLGSLGKKSLAYCTVRVQAGVNWGNGKAYFFNGSQYIRYDIAADKADLGYPLPIVGHWPGLDAFFNGSIDDVVNWGNGKAYFFKGSQYIRYDIAADKADSGYPLPIAGYWPGLDAFFGGIDAVVNWGNGKAYFFKGSQYIRYDIAADKADSDYPLPIAGYWPGLDAFFSGIDAVVNWGNGKAYFFKDSQYIRYDIAADKADSGYPLPIAGYWPGL</sequence>
<dbReference type="InterPro" id="IPR018487">
    <property type="entry name" value="Hemopexin-like_repeat"/>
</dbReference>
<evidence type="ECO:0000313" key="3">
    <source>
        <dbReference type="Proteomes" id="UP000326678"/>
    </source>
</evidence>
<dbReference type="EMBL" id="CP045226">
    <property type="protein sequence ID" value="QFS46721.1"/>
    <property type="molecule type" value="Genomic_DNA"/>
</dbReference>
<dbReference type="PROSITE" id="PS51318">
    <property type="entry name" value="TAT"/>
    <property type="match status" value="1"/>
</dbReference>
<organism evidence="2 3">
    <name type="scientific">Nostoc sphaeroides CCNUC1</name>
    <dbReference type="NCBI Taxonomy" id="2653204"/>
    <lineage>
        <taxon>Bacteria</taxon>
        <taxon>Bacillati</taxon>
        <taxon>Cyanobacteriota</taxon>
        <taxon>Cyanophyceae</taxon>
        <taxon>Nostocales</taxon>
        <taxon>Nostocaceae</taxon>
        <taxon>Nostoc</taxon>
    </lineage>
</organism>
<dbReference type="PANTHER" id="PTHR10201">
    <property type="entry name" value="MATRIX METALLOPROTEINASE"/>
    <property type="match status" value="1"/>
</dbReference>
<evidence type="ECO:0000313" key="2">
    <source>
        <dbReference type="EMBL" id="QFS46721.1"/>
    </source>
</evidence>
<dbReference type="GO" id="GO:0030198">
    <property type="term" value="P:extracellular matrix organization"/>
    <property type="evidence" value="ECO:0007669"/>
    <property type="project" value="TreeGrafter"/>
</dbReference>
<dbReference type="KEGG" id="nsh:GXM_04202"/>
<accession>A0A5P8W298</accession>
<evidence type="ECO:0008006" key="4">
    <source>
        <dbReference type="Google" id="ProtNLM"/>
    </source>
</evidence>
<dbReference type="InterPro" id="IPR000585">
    <property type="entry name" value="Hemopexin-like_dom"/>
</dbReference>
<dbReference type="InterPro" id="IPR036375">
    <property type="entry name" value="Hemopexin-like_dom_sf"/>
</dbReference>
<dbReference type="GO" id="GO:0005615">
    <property type="term" value="C:extracellular space"/>
    <property type="evidence" value="ECO:0007669"/>
    <property type="project" value="TreeGrafter"/>
</dbReference>
<reference evidence="2 3" key="1">
    <citation type="submission" date="2019-10" db="EMBL/GenBank/DDBJ databases">
        <title>Genomic and transcriptomic insights into the perfect genentic adaptation of a filamentous nitrogen-fixing cyanobacterium to rice fields.</title>
        <authorList>
            <person name="Chen Z."/>
        </authorList>
    </citation>
    <scope>NUCLEOTIDE SEQUENCE [LARGE SCALE GENOMIC DNA]</scope>
    <source>
        <strain evidence="2">CCNUC1</strain>
    </source>
</reference>
<dbReference type="GO" id="GO:0004222">
    <property type="term" value="F:metalloendopeptidase activity"/>
    <property type="evidence" value="ECO:0007669"/>
    <property type="project" value="TreeGrafter"/>
</dbReference>
<dbReference type="PROSITE" id="PS51642">
    <property type="entry name" value="HEMOPEXIN_2"/>
    <property type="match status" value="4"/>
</dbReference>